<evidence type="ECO:0008006" key="5">
    <source>
        <dbReference type="Google" id="ProtNLM"/>
    </source>
</evidence>
<dbReference type="SUPFAM" id="SSF103473">
    <property type="entry name" value="MFS general substrate transporter"/>
    <property type="match status" value="1"/>
</dbReference>
<feature type="transmembrane region" description="Helical" evidence="2">
    <location>
        <begin position="68"/>
        <end position="91"/>
    </location>
</feature>
<keyword evidence="2" id="KW-0812">Transmembrane</keyword>
<reference evidence="3 4" key="1">
    <citation type="submission" date="2024-01" db="EMBL/GenBank/DDBJ databases">
        <title>The diversity of rhizobia nodulating Mimosa spp. in eleven states of Brazil covering several biomes is determined by host plant, location, and edaphic factors.</title>
        <authorList>
            <person name="Rouws L."/>
            <person name="Barauna A."/>
            <person name="Beukes C."/>
            <person name="De Faria S.M."/>
            <person name="Gross E."/>
            <person name="Dos Reis Junior F.B."/>
            <person name="Simon M."/>
            <person name="Maluk M."/>
            <person name="Odee D.W."/>
            <person name="Kenicer G."/>
            <person name="Young J.P.W."/>
            <person name="Reis V.M."/>
            <person name="Zilli J."/>
            <person name="James E.K."/>
        </authorList>
    </citation>
    <scope>NUCLEOTIDE SEQUENCE [LARGE SCALE GENOMIC DNA]</scope>
    <source>
        <strain evidence="3 4">JPY167</strain>
    </source>
</reference>
<evidence type="ECO:0000313" key="4">
    <source>
        <dbReference type="Proteomes" id="UP001489897"/>
    </source>
</evidence>
<keyword evidence="2" id="KW-0472">Membrane</keyword>
<comment type="caution">
    <text evidence="3">The sequence shown here is derived from an EMBL/GenBank/DDBJ whole genome shotgun (WGS) entry which is preliminary data.</text>
</comment>
<proteinExistence type="predicted"/>
<keyword evidence="4" id="KW-1185">Reference proteome</keyword>
<accession>A0ABU9RW05</accession>
<protein>
    <recommendedName>
        <fullName evidence="5">MFS transporter</fullName>
    </recommendedName>
</protein>
<evidence type="ECO:0000256" key="2">
    <source>
        <dbReference type="SAM" id="Phobius"/>
    </source>
</evidence>
<dbReference type="InterPro" id="IPR036259">
    <property type="entry name" value="MFS_trans_sf"/>
</dbReference>
<evidence type="ECO:0000256" key="1">
    <source>
        <dbReference type="SAM" id="MobiDB-lite"/>
    </source>
</evidence>
<dbReference type="Proteomes" id="UP001489897">
    <property type="component" value="Unassembled WGS sequence"/>
</dbReference>
<dbReference type="RefSeq" id="WP_342948342.1">
    <property type="nucleotide sequence ID" value="NZ_JAYMRV010000006.1"/>
</dbReference>
<organism evidence="3 4">
    <name type="scientific">Paraburkholderia ferrariae</name>
    <dbReference type="NCBI Taxonomy" id="386056"/>
    <lineage>
        <taxon>Bacteria</taxon>
        <taxon>Pseudomonadati</taxon>
        <taxon>Pseudomonadota</taxon>
        <taxon>Betaproteobacteria</taxon>
        <taxon>Burkholderiales</taxon>
        <taxon>Burkholderiaceae</taxon>
        <taxon>Paraburkholderia</taxon>
    </lineage>
</organism>
<evidence type="ECO:0000313" key="3">
    <source>
        <dbReference type="EMBL" id="MEM5423797.1"/>
    </source>
</evidence>
<feature type="transmembrane region" description="Helical" evidence="2">
    <location>
        <begin position="41"/>
        <end position="62"/>
    </location>
</feature>
<dbReference type="EMBL" id="JAYMRV010000006">
    <property type="protein sequence ID" value="MEM5423797.1"/>
    <property type="molecule type" value="Genomic_DNA"/>
</dbReference>
<name>A0ABU9RW05_9BURK</name>
<feature type="region of interest" description="Disordered" evidence="1">
    <location>
        <begin position="1"/>
        <end position="20"/>
    </location>
</feature>
<gene>
    <name evidence="3" type="ORF">VSR73_22355</name>
</gene>
<keyword evidence="2" id="KW-1133">Transmembrane helix</keyword>
<sequence>MAAPSSDTGGDGHDPYSLPDCPRDFINRATPGDGRGGTLSALYLLGYLAAGILAPILGRVATVHGLGFAVYLGAGVIAALSFATLTLALGLRRIAKDERR</sequence>